<evidence type="ECO:0000313" key="8">
    <source>
        <dbReference type="Proteomes" id="UP000053429"/>
    </source>
</evidence>
<evidence type="ECO:0000256" key="4">
    <source>
        <dbReference type="ARBA" id="ARBA00022777"/>
    </source>
</evidence>
<dbReference type="InterPro" id="IPR030830">
    <property type="entry name" value="Myo_inos_IolC"/>
</dbReference>
<proteinExistence type="inferred from homology"/>
<evidence type="ECO:0000256" key="3">
    <source>
        <dbReference type="ARBA" id="ARBA00022741"/>
    </source>
</evidence>
<keyword evidence="5" id="KW-0067">ATP-binding</keyword>
<dbReference type="SUPFAM" id="SSF53613">
    <property type="entry name" value="Ribokinase-like"/>
    <property type="match status" value="1"/>
</dbReference>
<comment type="caution">
    <text evidence="7">The sequence shown here is derived from an EMBL/GenBank/DDBJ whole genome shotgun (WGS) entry which is preliminary data.</text>
</comment>
<keyword evidence="3" id="KW-0547">Nucleotide-binding</keyword>
<protein>
    <submittedName>
        <fullName evidence="7">5-dehydro-2-deoxygluconokinase</fullName>
    </submittedName>
</protein>
<dbReference type="EMBL" id="LMWY01000024">
    <property type="protein sequence ID" value="KUO02490.1"/>
    <property type="molecule type" value="Genomic_DNA"/>
</dbReference>
<accession>A0A101U207</accession>
<feature type="domain" description="Carbohydrate kinase PfkB" evidence="6">
    <location>
        <begin position="6"/>
        <end position="310"/>
    </location>
</feature>
<evidence type="ECO:0000256" key="1">
    <source>
        <dbReference type="ARBA" id="ARBA00010688"/>
    </source>
</evidence>
<dbReference type="PANTHER" id="PTHR43085">
    <property type="entry name" value="HEXOKINASE FAMILY MEMBER"/>
    <property type="match status" value="1"/>
</dbReference>
<dbReference type="GO" id="GO:0005524">
    <property type="term" value="F:ATP binding"/>
    <property type="evidence" value="ECO:0007669"/>
    <property type="project" value="UniProtKB-KW"/>
</dbReference>
<keyword evidence="4 7" id="KW-0418">Kinase</keyword>
<evidence type="ECO:0000256" key="5">
    <source>
        <dbReference type="ARBA" id="ARBA00022840"/>
    </source>
</evidence>
<dbReference type="STRING" id="661399.AQJ67_21895"/>
<evidence type="ECO:0000256" key="2">
    <source>
        <dbReference type="ARBA" id="ARBA00022679"/>
    </source>
</evidence>
<sequence>MAYDLITMGRIGVDLYPLQTGVPLPQVTSFGKFLGGSATNVAVAAARLGRQTAVITRTGDDPFGAYLHEALKGFGVDDRWVTPVRGLPTPVTFCEVFPPDDFPLYFYRQPKAPDLEIDAHELDLDAIRDARIFWITGTGLSEEPSRTATLAALAHRAKSGTTVFDLDWRPMFWSDDISGSRRGPSAARPFYAEALKHTTVAVGNLDEVEVATGVREPHAAARALLDAGVEVAVVKQGPKGVLAVNSKGEQAEVPPLPVNVLNGLGAGDAFGGSLCHGLLEGWDLEKIMRHANAAGAIVASRLECSSAMPTPDEIEAALAAGAVK</sequence>
<gene>
    <name evidence="7" type="ORF">AQJ67_21895</name>
</gene>
<dbReference type="NCBIfam" id="TIGR04382">
    <property type="entry name" value="myo_inos_iolC_N"/>
    <property type="match status" value="1"/>
</dbReference>
<name>A0A101U207_9ACTN</name>
<organism evidence="7 8">
    <name type="scientific">Streptomyces caeruleatus</name>
    <dbReference type="NCBI Taxonomy" id="661399"/>
    <lineage>
        <taxon>Bacteria</taxon>
        <taxon>Bacillati</taxon>
        <taxon>Actinomycetota</taxon>
        <taxon>Actinomycetes</taxon>
        <taxon>Kitasatosporales</taxon>
        <taxon>Streptomycetaceae</taxon>
        <taxon>Streptomyces</taxon>
    </lineage>
</organism>
<dbReference type="RefSeq" id="WP_062720751.1">
    <property type="nucleotide sequence ID" value="NZ_KQ948930.1"/>
</dbReference>
<reference evidence="7 8" key="1">
    <citation type="submission" date="2015-10" db="EMBL/GenBank/DDBJ databases">
        <title>Draft genome sequence of Streptomyces caeruleatus NRRL B-24802, type strain for the species Streptomyces caeruleatus.</title>
        <authorList>
            <person name="Ruckert C."/>
            <person name="Winkler A."/>
            <person name="Kalinowski J."/>
            <person name="Kampfer P."/>
            <person name="Glaeser S."/>
        </authorList>
    </citation>
    <scope>NUCLEOTIDE SEQUENCE [LARGE SCALE GENOMIC DNA]</scope>
    <source>
        <strain evidence="7 8">NRRL B-24802</strain>
    </source>
</reference>
<comment type="similarity">
    <text evidence="1">Belongs to the carbohydrate kinase PfkB family.</text>
</comment>
<keyword evidence="8" id="KW-1185">Reference proteome</keyword>
<dbReference type="InterPro" id="IPR023314">
    <property type="entry name" value="Myo_inos_IolC-like_sf"/>
</dbReference>
<dbReference type="Proteomes" id="UP000053429">
    <property type="component" value="Unassembled WGS sequence"/>
</dbReference>
<dbReference type="InterPro" id="IPR050306">
    <property type="entry name" value="PfkB_Carbo_kinase"/>
</dbReference>
<dbReference type="InterPro" id="IPR011611">
    <property type="entry name" value="PfkB_dom"/>
</dbReference>
<dbReference type="Gene3D" id="3.40.1190.20">
    <property type="match status" value="1"/>
</dbReference>
<dbReference type="GO" id="GO:0016301">
    <property type="term" value="F:kinase activity"/>
    <property type="evidence" value="ECO:0007669"/>
    <property type="project" value="UniProtKB-KW"/>
</dbReference>
<dbReference type="CDD" id="cd01166">
    <property type="entry name" value="KdgK"/>
    <property type="match status" value="1"/>
</dbReference>
<evidence type="ECO:0000259" key="6">
    <source>
        <dbReference type="Pfam" id="PF00294"/>
    </source>
</evidence>
<dbReference type="AlphaFoldDB" id="A0A101U207"/>
<dbReference type="Pfam" id="PF00294">
    <property type="entry name" value="PfkB"/>
    <property type="match status" value="1"/>
</dbReference>
<dbReference type="PANTHER" id="PTHR43085:SF49">
    <property type="entry name" value="5-DEHYDRO-2-DEOXYGLUCONOKINASE"/>
    <property type="match status" value="1"/>
</dbReference>
<dbReference type="OrthoDB" id="9792663at2"/>
<evidence type="ECO:0000313" key="7">
    <source>
        <dbReference type="EMBL" id="KUO02490.1"/>
    </source>
</evidence>
<dbReference type="InterPro" id="IPR029056">
    <property type="entry name" value="Ribokinase-like"/>
</dbReference>
<dbReference type="Gene3D" id="2.20.150.10">
    <property type="entry name" value="putative 5-dehydro-2- deoxygluconokinase"/>
    <property type="match status" value="1"/>
</dbReference>
<keyword evidence="2" id="KW-0808">Transferase</keyword>